<proteinExistence type="predicted"/>
<dbReference type="PROSITE" id="PS51318">
    <property type="entry name" value="TAT"/>
    <property type="match status" value="1"/>
</dbReference>
<feature type="signal peptide" evidence="2">
    <location>
        <begin position="1"/>
        <end position="34"/>
    </location>
</feature>
<dbReference type="InterPro" id="IPR042245">
    <property type="entry name" value="Tgt2/MlaC_sf"/>
</dbReference>
<dbReference type="OrthoDB" id="7358716at2"/>
<dbReference type="PANTHER" id="PTHR36573">
    <property type="entry name" value="INTERMEMBRANE PHOSPHOLIPID TRANSPORT SYSTEM BINDING PROTEIN MLAC"/>
    <property type="match status" value="1"/>
</dbReference>
<comment type="caution">
    <text evidence="3">The sequence shown here is derived from an EMBL/GenBank/DDBJ whole genome shotgun (WGS) entry which is preliminary data.</text>
</comment>
<organism evidence="3 4">
    <name type="scientific">Lichenibacterium ramalinae</name>
    <dbReference type="NCBI Taxonomy" id="2316527"/>
    <lineage>
        <taxon>Bacteria</taxon>
        <taxon>Pseudomonadati</taxon>
        <taxon>Pseudomonadota</taxon>
        <taxon>Alphaproteobacteria</taxon>
        <taxon>Hyphomicrobiales</taxon>
        <taxon>Lichenihabitantaceae</taxon>
        <taxon>Lichenibacterium</taxon>
    </lineage>
</organism>
<dbReference type="Proteomes" id="UP000289411">
    <property type="component" value="Unassembled WGS sequence"/>
</dbReference>
<evidence type="ECO:0000256" key="1">
    <source>
        <dbReference type="SAM" id="MobiDB-lite"/>
    </source>
</evidence>
<dbReference type="RefSeq" id="WP_129217560.1">
    <property type="nucleotide sequence ID" value="NZ_QYBC01000002.1"/>
</dbReference>
<reference evidence="3 4" key="1">
    <citation type="submission" date="2018-09" db="EMBL/GenBank/DDBJ databases">
        <authorList>
            <person name="Grouzdev D.S."/>
            <person name="Krutkina M.S."/>
        </authorList>
    </citation>
    <scope>NUCLEOTIDE SEQUENCE [LARGE SCALE GENOMIC DNA]</scope>
    <source>
        <strain evidence="3 4">RmlP001</strain>
    </source>
</reference>
<dbReference type="EMBL" id="QYBC01000002">
    <property type="protein sequence ID" value="RYB07018.1"/>
    <property type="molecule type" value="Genomic_DNA"/>
</dbReference>
<keyword evidence="4" id="KW-1185">Reference proteome</keyword>
<keyword evidence="2" id="KW-0732">Signal</keyword>
<dbReference type="Pfam" id="PF05494">
    <property type="entry name" value="MlaC"/>
    <property type="match status" value="1"/>
</dbReference>
<name>A0A4V1RJ43_9HYPH</name>
<gene>
    <name evidence="3" type="ORF">D3272_02760</name>
</gene>
<sequence>MQNAMRRRGALLVLGAAVTMGAALSMGTAEPASAAPPPEPATAPAASPADPAALVVQDFYDALFDAMRHAGEWHMQGRYDHLHPVMTRLFDVATMTRIAVGPDFAKLAPDQQAALRDAFGRLLVATFASTFDDFKGETYRIDADVSARGQDKFVKSKFNGSGAPVDINYLLRGKAGDWKVVDIYLNGTISQLATWRSEYGSTFESGGFDGLMAAVKAQTDKDMKAF</sequence>
<dbReference type="InterPro" id="IPR006311">
    <property type="entry name" value="TAT_signal"/>
</dbReference>
<dbReference type="InterPro" id="IPR008869">
    <property type="entry name" value="MlaC/ttg2D"/>
</dbReference>
<dbReference type="Gene3D" id="3.10.450.710">
    <property type="entry name" value="Tgt2/MlaC"/>
    <property type="match status" value="1"/>
</dbReference>
<evidence type="ECO:0000313" key="3">
    <source>
        <dbReference type="EMBL" id="RYB07018.1"/>
    </source>
</evidence>
<accession>A0A4V1RJ43</accession>
<reference evidence="3 4" key="2">
    <citation type="submission" date="2019-02" db="EMBL/GenBank/DDBJ databases">
        <title>'Lichenibacterium ramalinii' gen. nov. sp. nov., 'Lichenibacterium minor' gen. nov. sp. nov.</title>
        <authorList>
            <person name="Pankratov T."/>
        </authorList>
    </citation>
    <scope>NUCLEOTIDE SEQUENCE [LARGE SCALE GENOMIC DNA]</scope>
    <source>
        <strain evidence="3 4">RmlP001</strain>
    </source>
</reference>
<dbReference type="PANTHER" id="PTHR36573:SF1">
    <property type="entry name" value="INTERMEMBRANE PHOSPHOLIPID TRANSPORT SYSTEM BINDING PROTEIN MLAC"/>
    <property type="match status" value="1"/>
</dbReference>
<dbReference type="AlphaFoldDB" id="A0A4V1RJ43"/>
<evidence type="ECO:0000256" key="2">
    <source>
        <dbReference type="SAM" id="SignalP"/>
    </source>
</evidence>
<protein>
    <submittedName>
        <fullName evidence="3">Hopanoid biosynthesis protein HpnM</fullName>
    </submittedName>
</protein>
<feature type="chain" id="PRO_5020669100" evidence="2">
    <location>
        <begin position="35"/>
        <end position="226"/>
    </location>
</feature>
<evidence type="ECO:0000313" key="4">
    <source>
        <dbReference type="Proteomes" id="UP000289411"/>
    </source>
</evidence>
<feature type="region of interest" description="Disordered" evidence="1">
    <location>
        <begin position="28"/>
        <end position="48"/>
    </location>
</feature>